<accession>A0A072QXE2</accession>
<dbReference type="AlphaFoldDB" id="A0A072QXE2"/>
<dbReference type="PATRIC" id="fig|1293911.3.peg.1227"/>
<evidence type="ECO:0000313" key="2">
    <source>
        <dbReference type="Proteomes" id="UP000031740"/>
    </source>
</evidence>
<evidence type="ECO:0000313" key="1">
    <source>
        <dbReference type="EMBL" id="KEG18338.1"/>
    </source>
</evidence>
<dbReference type="EMBL" id="ASIV01000008">
    <property type="protein sequence ID" value="KEG18338.1"/>
    <property type="molecule type" value="Genomic_DNA"/>
</dbReference>
<reference evidence="1 2" key="1">
    <citation type="submission" date="2013-04" db="EMBL/GenBank/DDBJ databases">
        <title>The Genome Sequence of Bartonella bacilliformis Ver097.</title>
        <authorList>
            <consortium name="The Broad Institute Genomics Platform"/>
            <consortium name="The Broad Institute Genome Sequencing Center for Infectious Disease"/>
            <person name="Feldgarden M."/>
            <person name="Kirby J."/>
            <person name="Birtles R."/>
            <person name="Dasch G."/>
            <person name="Hendrix L."/>
            <person name="Koehler J."/>
            <person name="Walker B."/>
            <person name="Young S.K."/>
            <person name="Zeng Q."/>
            <person name="Gargeya S."/>
            <person name="Fitzgerald M."/>
            <person name="Haas B."/>
            <person name="Abouelleil A."/>
            <person name="Allen A.W."/>
            <person name="Alvarado L."/>
            <person name="Arachchi H.M."/>
            <person name="Berlin A.M."/>
            <person name="Chapman S.B."/>
            <person name="Gainer-Dewar J."/>
            <person name="Goldberg J."/>
            <person name="Griggs A."/>
            <person name="Gujja S."/>
            <person name="Hansen M."/>
            <person name="Howarth C."/>
            <person name="Imamovic A."/>
            <person name="Ireland A."/>
            <person name="Larimer J."/>
            <person name="McCowan C."/>
            <person name="Murphy C."/>
            <person name="Pearson M."/>
            <person name="Poon T.W."/>
            <person name="Priest M."/>
            <person name="Roberts A."/>
            <person name="Saif S."/>
            <person name="Shea T."/>
            <person name="Sisk P."/>
            <person name="Sykes S."/>
            <person name="Wortman J."/>
            <person name="Nusbaum C."/>
            <person name="Birren B."/>
        </authorList>
    </citation>
    <scope>NUCLEOTIDE SEQUENCE [LARGE SCALE GENOMIC DNA]</scope>
    <source>
        <strain evidence="1 2">Ver097</strain>
    </source>
</reference>
<sequence length="156" mass="17424">MIKMITLGLWVCLVSLGALMLGINSYKRDSNIPTTPVSISEEIGSSDTEIMNIPILVDGAVQGYLIAQLTYVVDKKAAQNIVVPVGVLIHDAIFQSFWGSYSNVRMIERVKFDMVKQQIMDQVNQRFSSPVLKDLLVKQFNYISVEKIRGATRRSG</sequence>
<dbReference type="Proteomes" id="UP000031740">
    <property type="component" value="Unassembled WGS sequence"/>
</dbReference>
<protein>
    <recommendedName>
        <fullName evidence="3">Flagellar protein FliL</fullName>
    </recommendedName>
</protein>
<organism evidence="1 2">
    <name type="scientific">Bartonella bacilliformis Ver097</name>
    <dbReference type="NCBI Taxonomy" id="1293911"/>
    <lineage>
        <taxon>Bacteria</taxon>
        <taxon>Pseudomonadati</taxon>
        <taxon>Pseudomonadota</taxon>
        <taxon>Alphaproteobacteria</taxon>
        <taxon>Hyphomicrobiales</taxon>
        <taxon>Bartonellaceae</taxon>
        <taxon>Bartonella</taxon>
    </lineage>
</organism>
<gene>
    <name evidence="1" type="ORF">H710_01187</name>
</gene>
<name>A0A072QXE2_BARBA</name>
<proteinExistence type="predicted"/>
<dbReference type="RefSeq" id="WP_041849874.1">
    <property type="nucleotide sequence ID" value="NZ_KL503807.1"/>
</dbReference>
<dbReference type="HOGENOM" id="CLU_122346_1_0_5"/>
<comment type="caution">
    <text evidence="1">The sequence shown here is derived from an EMBL/GenBank/DDBJ whole genome shotgun (WGS) entry which is preliminary data.</text>
</comment>
<dbReference type="STRING" id="1293911.H710_01187"/>
<evidence type="ECO:0008006" key="3">
    <source>
        <dbReference type="Google" id="ProtNLM"/>
    </source>
</evidence>